<dbReference type="GO" id="GO:0031405">
    <property type="term" value="F:lipoic acid binding"/>
    <property type="evidence" value="ECO:0007669"/>
    <property type="project" value="TreeGrafter"/>
</dbReference>
<protein>
    <recommendedName>
        <fullName evidence="6">Dihydrolipoamide acetyltransferase component of pyruvate dehydrogenase complex</fullName>
        <ecNumber evidence="6">2.3.1.-</ecNumber>
    </recommendedName>
</protein>
<dbReference type="RefSeq" id="WP_127759653.1">
    <property type="nucleotide sequence ID" value="NZ_CP026095.1"/>
</dbReference>
<dbReference type="PROSITE" id="PS00189">
    <property type="entry name" value="LIPOYL"/>
    <property type="match status" value="1"/>
</dbReference>
<comment type="cofactor">
    <cofactor evidence="1 6">
        <name>(R)-lipoate</name>
        <dbReference type="ChEBI" id="CHEBI:83088"/>
    </cofactor>
</comment>
<dbReference type="InterPro" id="IPR003016">
    <property type="entry name" value="2-oxoA_DH_lipoyl-BS"/>
</dbReference>
<evidence type="ECO:0000256" key="5">
    <source>
        <dbReference type="ARBA" id="ARBA00023315"/>
    </source>
</evidence>
<gene>
    <name evidence="8" type="ORF">BAOM_1495</name>
</gene>
<dbReference type="EMBL" id="CP026095">
    <property type="protein sequence ID" value="AZV42105.1"/>
    <property type="molecule type" value="Genomic_DNA"/>
</dbReference>
<dbReference type="SUPFAM" id="SSF52777">
    <property type="entry name" value="CoA-dependent acyltransferases"/>
    <property type="match status" value="1"/>
</dbReference>
<dbReference type="FunFam" id="3.30.559.10:FF:000007">
    <property type="entry name" value="Dihydrolipoamide acetyltransferase component of pyruvate dehydrogenase complex"/>
    <property type="match status" value="1"/>
</dbReference>
<reference evidence="8 9" key="1">
    <citation type="submission" date="2018-01" db="EMBL/GenBank/DDBJ databases">
        <title>Bacillus asahii Genome sequencing and assembly.</title>
        <authorList>
            <person name="Jiang H."/>
            <person name="Feng Y."/>
            <person name="Zhao F."/>
            <person name="Lin X."/>
        </authorList>
    </citation>
    <scope>NUCLEOTIDE SEQUENCE [LARGE SCALE GENOMIC DNA]</scope>
    <source>
        <strain evidence="8 9">OM18</strain>
    </source>
</reference>
<evidence type="ECO:0000256" key="3">
    <source>
        <dbReference type="ARBA" id="ARBA00022679"/>
    </source>
</evidence>
<dbReference type="OrthoDB" id="9805770at2"/>
<dbReference type="InterPro" id="IPR004167">
    <property type="entry name" value="PSBD"/>
</dbReference>
<sequence length="435" mass="47400">MAFQFRLPDIGEGIHEGEIVKWFVKPGDKVQEDDVLCEVQNDKAVVEIPSPVEGTVEDILVEEGTVAVVGDVLVTFDAPGYEHLKFKGDHEEEKTEDVSKTEAETQTTTEVAQESSPAPAADVDSSRRIIAMPSVRKYAREQGVNIRLVTGSGDNGRIMKEDIMAYINGQTAPQEETGQAEASQQQETGTTVAETVVIPEGQYLETREKVSPMRKAIAKAMVKSKQTAPHVTLMDEVDVTQLVAHRKKFKEIAAAKGIKLTFLPYVVKALTSALREYPILNTSFDDETSEIIHKHYFNIGIAADTDKGLLVPVVKDADRKSPFAISKEINELADKAREGKLTPGEMKGASCTITNIGSAGGQWFTPIINHPEVAILGIGRIAEKAIVRDGEIIAAPVLALSLSFDHRIIDGATGQNALNHIKKLLNDPELLLMEA</sequence>
<dbReference type="PROSITE" id="PS50968">
    <property type="entry name" value="BIOTINYL_LIPOYL"/>
    <property type="match status" value="1"/>
</dbReference>
<keyword evidence="5 6" id="KW-0012">Acyltransferase</keyword>
<evidence type="ECO:0000256" key="4">
    <source>
        <dbReference type="ARBA" id="ARBA00022823"/>
    </source>
</evidence>
<evidence type="ECO:0000256" key="6">
    <source>
        <dbReference type="RuleBase" id="RU003423"/>
    </source>
</evidence>
<dbReference type="Pfam" id="PF02817">
    <property type="entry name" value="E3_binding"/>
    <property type="match status" value="1"/>
</dbReference>
<dbReference type="KEGG" id="pasa:BAOM_1495"/>
<name>A0A3T0KP97_9BACI</name>
<dbReference type="InterPro" id="IPR011053">
    <property type="entry name" value="Single_hybrid_motif"/>
</dbReference>
<dbReference type="GO" id="GO:0016407">
    <property type="term" value="F:acetyltransferase activity"/>
    <property type="evidence" value="ECO:0007669"/>
    <property type="project" value="TreeGrafter"/>
</dbReference>
<dbReference type="Proteomes" id="UP000283095">
    <property type="component" value="Chromosome"/>
</dbReference>
<keyword evidence="3 6" id="KW-0808">Transferase</keyword>
<dbReference type="CDD" id="cd06849">
    <property type="entry name" value="lipoyl_domain"/>
    <property type="match status" value="1"/>
</dbReference>
<dbReference type="PANTHER" id="PTHR43178:SF5">
    <property type="entry name" value="LIPOAMIDE ACYLTRANSFERASE COMPONENT OF BRANCHED-CHAIN ALPHA-KETO ACID DEHYDROGENASE COMPLEX, MITOCHONDRIAL"/>
    <property type="match status" value="1"/>
</dbReference>
<evidence type="ECO:0000313" key="8">
    <source>
        <dbReference type="EMBL" id="AZV42105.1"/>
    </source>
</evidence>
<organism evidence="8 9">
    <name type="scientific">Peribacillus asahii</name>
    <dbReference type="NCBI Taxonomy" id="228899"/>
    <lineage>
        <taxon>Bacteria</taxon>
        <taxon>Bacillati</taxon>
        <taxon>Bacillota</taxon>
        <taxon>Bacilli</taxon>
        <taxon>Bacillales</taxon>
        <taxon>Bacillaceae</taxon>
        <taxon>Peribacillus</taxon>
    </lineage>
</organism>
<evidence type="ECO:0000313" key="9">
    <source>
        <dbReference type="Proteomes" id="UP000283095"/>
    </source>
</evidence>
<dbReference type="Pfam" id="PF00198">
    <property type="entry name" value="2-oxoacid_dh"/>
    <property type="match status" value="1"/>
</dbReference>
<dbReference type="EC" id="2.3.1.-" evidence="6"/>
<dbReference type="InterPro" id="IPR001078">
    <property type="entry name" value="2-oxoacid_DH_actylTfrase"/>
</dbReference>
<dbReference type="SUPFAM" id="SSF51230">
    <property type="entry name" value="Single hybrid motif"/>
    <property type="match status" value="1"/>
</dbReference>
<dbReference type="Gene3D" id="3.30.559.10">
    <property type="entry name" value="Chloramphenicol acetyltransferase-like domain"/>
    <property type="match status" value="1"/>
</dbReference>
<dbReference type="PANTHER" id="PTHR43178">
    <property type="entry name" value="DIHYDROLIPOAMIDE ACETYLTRANSFERASE COMPONENT OF PYRUVATE DEHYDROGENASE COMPLEX"/>
    <property type="match status" value="1"/>
</dbReference>
<keyword evidence="4 6" id="KW-0450">Lipoyl</keyword>
<dbReference type="InterPro" id="IPR023213">
    <property type="entry name" value="CAT-like_dom_sf"/>
</dbReference>
<dbReference type="Gene3D" id="4.10.320.10">
    <property type="entry name" value="E3-binding domain"/>
    <property type="match status" value="1"/>
</dbReference>
<dbReference type="Gene3D" id="2.40.50.100">
    <property type="match status" value="1"/>
</dbReference>
<evidence type="ECO:0000256" key="1">
    <source>
        <dbReference type="ARBA" id="ARBA00001938"/>
    </source>
</evidence>
<dbReference type="GO" id="GO:0005737">
    <property type="term" value="C:cytoplasm"/>
    <property type="evidence" value="ECO:0007669"/>
    <property type="project" value="TreeGrafter"/>
</dbReference>
<accession>A0A3T0KP97</accession>
<dbReference type="SUPFAM" id="SSF47005">
    <property type="entry name" value="Peripheral subunit-binding domain of 2-oxo acid dehydrogenase complex"/>
    <property type="match status" value="1"/>
</dbReference>
<feature type="compositionally biased region" description="Basic and acidic residues" evidence="7">
    <location>
        <begin position="88"/>
        <end position="103"/>
    </location>
</feature>
<comment type="similarity">
    <text evidence="2 6">Belongs to the 2-oxoacid dehydrogenase family.</text>
</comment>
<evidence type="ECO:0000256" key="2">
    <source>
        <dbReference type="ARBA" id="ARBA00007317"/>
    </source>
</evidence>
<dbReference type="InterPro" id="IPR000089">
    <property type="entry name" value="Biotin_lipoyl"/>
</dbReference>
<feature type="region of interest" description="Disordered" evidence="7">
    <location>
        <begin position="88"/>
        <end position="124"/>
    </location>
</feature>
<dbReference type="InterPro" id="IPR050743">
    <property type="entry name" value="2-oxoacid_DH_E2_comp"/>
</dbReference>
<dbReference type="PROSITE" id="PS51826">
    <property type="entry name" value="PSBD"/>
    <property type="match status" value="1"/>
</dbReference>
<proteinExistence type="inferred from homology"/>
<dbReference type="AlphaFoldDB" id="A0A3T0KP97"/>
<evidence type="ECO:0000256" key="7">
    <source>
        <dbReference type="SAM" id="MobiDB-lite"/>
    </source>
</evidence>
<dbReference type="InterPro" id="IPR036625">
    <property type="entry name" value="E3-bd_dom_sf"/>
</dbReference>
<feature type="compositionally biased region" description="Low complexity" evidence="7">
    <location>
        <begin position="104"/>
        <end position="123"/>
    </location>
</feature>
<dbReference type="Pfam" id="PF00364">
    <property type="entry name" value="Biotin_lipoyl"/>
    <property type="match status" value="1"/>
</dbReference>